<dbReference type="InterPro" id="IPR011009">
    <property type="entry name" value="Kinase-like_dom_sf"/>
</dbReference>
<keyword evidence="5" id="KW-0418">Kinase</keyword>
<dbReference type="RefSeq" id="XP_012198240.1">
    <property type="nucleotide sequence ID" value="XM_012342850.1"/>
</dbReference>
<dbReference type="AlphaFoldDB" id="A0A067CX60"/>
<dbReference type="EMBL" id="KK583199">
    <property type="protein sequence ID" value="KDO31111.1"/>
    <property type="molecule type" value="Genomic_DNA"/>
</dbReference>
<feature type="repeat" description="ANK" evidence="3">
    <location>
        <begin position="391"/>
        <end position="423"/>
    </location>
</feature>
<dbReference type="GO" id="GO:0005524">
    <property type="term" value="F:ATP binding"/>
    <property type="evidence" value="ECO:0007669"/>
    <property type="project" value="InterPro"/>
</dbReference>
<dbReference type="SMART" id="SM00248">
    <property type="entry name" value="ANK"/>
    <property type="match status" value="12"/>
</dbReference>
<feature type="repeat" description="ANK" evidence="3">
    <location>
        <begin position="226"/>
        <end position="258"/>
    </location>
</feature>
<dbReference type="VEuPathDB" id="FungiDB:SPRG_04250"/>
<evidence type="ECO:0000256" key="2">
    <source>
        <dbReference type="ARBA" id="ARBA00023043"/>
    </source>
</evidence>
<dbReference type="InterPro" id="IPR002110">
    <property type="entry name" value="Ankyrin_rpt"/>
</dbReference>
<dbReference type="SMART" id="SM00220">
    <property type="entry name" value="S_TKc"/>
    <property type="match status" value="1"/>
</dbReference>
<dbReference type="OrthoDB" id="46760at2759"/>
<keyword evidence="2 3" id="KW-0040">ANK repeat</keyword>
<dbReference type="GeneID" id="24126710"/>
<name>A0A067CX60_SAPPC</name>
<dbReference type="Pfam" id="PF13637">
    <property type="entry name" value="Ank_4"/>
    <property type="match status" value="1"/>
</dbReference>
<organism evidence="5 6">
    <name type="scientific">Saprolegnia parasitica (strain CBS 223.65)</name>
    <dbReference type="NCBI Taxonomy" id="695850"/>
    <lineage>
        <taxon>Eukaryota</taxon>
        <taxon>Sar</taxon>
        <taxon>Stramenopiles</taxon>
        <taxon>Oomycota</taxon>
        <taxon>Saprolegniomycetes</taxon>
        <taxon>Saprolegniales</taxon>
        <taxon>Saprolegniaceae</taxon>
        <taxon>Saprolegnia</taxon>
    </lineage>
</organism>
<feature type="repeat" description="ANK" evidence="3">
    <location>
        <begin position="358"/>
        <end position="390"/>
    </location>
</feature>
<dbReference type="InterPro" id="IPR001245">
    <property type="entry name" value="Ser-Thr/Tyr_kinase_cat_dom"/>
</dbReference>
<gene>
    <name evidence="5" type="ORF">SPRG_04250</name>
</gene>
<dbReference type="Pfam" id="PF07714">
    <property type="entry name" value="PK_Tyr_Ser-Thr"/>
    <property type="match status" value="1"/>
</dbReference>
<dbReference type="PROSITE" id="PS00108">
    <property type="entry name" value="PROTEIN_KINASE_ST"/>
    <property type="match status" value="1"/>
</dbReference>
<dbReference type="PANTHER" id="PTHR24123">
    <property type="entry name" value="ANKYRIN REPEAT-CONTAINING"/>
    <property type="match status" value="1"/>
</dbReference>
<dbReference type="InterPro" id="IPR000719">
    <property type="entry name" value="Prot_kinase_dom"/>
</dbReference>
<dbReference type="Gene3D" id="1.25.40.20">
    <property type="entry name" value="Ankyrin repeat-containing domain"/>
    <property type="match status" value="5"/>
</dbReference>
<evidence type="ECO:0000256" key="3">
    <source>
        <dbReference type="PROSITE-ProRule" id="PRU00023"/>
    </source>
</evidence>
<dbReference type="PROSITE" id="PS50088">
    <property type="entry name" value="ANK_REPEAT"/>
    <property type="match status" value="8"/>
</dbReference>
<dbReference type="PRINTS" id="PR01415">
    <property type="entry name" value="ANKYRIN"/>
</dbReference>
<feature type="repeat" description="ANK" evidence="3">
    <location>
        <begin position="259"/>
        <end position="285"/>
    </location>
</feature>
<keyword evidence="6" id="KW-1185">Reference proteome</keyword>
<feature type="domain" description="Protein kinase" evidence="4">
    <location>
        <begin position="567"/>
        <end position="818"/>
    </location>
</feature>
<dbReference type="STRING" id="695850.A0A067CX60"/>
<protein>
    <submittedName>
        <fullName evidence="5">TKL protein kinase</fullName>
    </submittedName>
</protein>
<reference evidence="5 6" key="1">
    <citation type="journal article" date="2013" name="PLoS Genet.">
        <title>Distinctive expansion of potential virulence genes in the genome of the oomycete fish pathogen Saprolegnia parasitica.</title>
        <authorList>
            <person name="Jiang R.H."/>
            <person name="de Bruijn I."/>
            <person name="Haas B.J."/>
            <person name="Belmonte R."/>
            <person name="Lobach L."/>
            <person name="Christie J."/>
            <person name="van den Ackerveken G."/>
            <person name="Bottin A."/>
            <person name="Bulone V."/>
            <person name="Diaz-Moreno S.M."/>
            <person name="Dumas B."/>
            <person name="Fan L."/>
            <person name="Gaulin E."/>
            <person name="Govers F."/>
            <person name="Grenville-Briggs L.J."/>
            <person name="Horner N.R."/>
            <person name="Levin J.Z."/>
            <person name="Mammella M."/>
            <person name="Meijer H.J."/>
            <person name="Morris P."/>
            <person name="Nusbaum C."/>
            <person name="Oome S."/>
            <person name="Phillips A.J."/>
            <person name="van Rooyen D."/>
            <person name="Rzeszutek E."/>
            <person name="Saraiva M."/>
            <person name="Secombes C.J."/>
            <person name="Seidl M.F."/>
            <person name="Snel B."/>
            <person name="Stassen J.H."/>
            <person name="Sykes S."/>
            <person name="Tripathy S."/>
            <person name="van den Berg H."/>
            <person name="Vega-Arreguin J.C."/>
            <person name="Wawra S."/>
            <person name="Young S.K."/>
            <person name="Zeng Q."/>
            <person name="Dieguez-Uribeondo J."/>
            <person name="Russ C."/>
            <person name="Tyler B.M."/>
            <person name="van West P."/>
        </authorList>
    </citation>
    <scope>NUCLEOTIDE SEQUENCE [LARGE SCALE GENOMIC DNA]</scope>
    <source>
        <strain evidence="5 6">CBS 223.65</strain>
    </source>
</reference>
<dbReference type="InterPro" id="IPR036770">
    <property type="entry name" value="Ankyrin_rpt-contain_sf"/>
</dbReference>
<evidence type="ECO:0000259" key="4">
    <source>
        <dbReference type="PROSITE" id="PS50011"/>
    </source>
</evidence>
<dbReference type="SUPFAM" id="SSF48403">
    <property type="entry name" value="Ankyrin repeat"/>
    <property type="match status" value="3"/>
</dbReference>
<keyword evidence="1" id="KW-0677">Repeat</keyword>
<dbReference type="PANTHER" id="PTHR24123:SF33">
    <property type="entry name" value="PROTEIN HOS4"/>
    <property type="match status" value="1"/>
</dbReference>
<evidence type="ECO:0000313" key="5">
    <source>
        <dbReference type="EMBL" id="KDO31111.1"/>
    </source>
</evidence>
<dbReference type="Pfam" id="PF12796">
    <property type="entry name" value="Ank_2"/>
    <property type="match status" value="3"/>
</dbReference>
<dbReference type="InterPro" id="IPR008271">
    <property type="entry name" value="Ser/Thr_kinase_AS"/>
</dbReference>
<dbReference type="GO" id="GO:0004672">
    <property type="term" value="F:protein kinase activity"/>
    <property type="evidence" value="ECO:0007669"/>
    <property type="project" value="InterPro"/>
</dbReference>
<accession>A0A067CX60</accession>
<dbReference type="OMA" id="WSSINTK"/>
<feature type="repeat" description="ANK" evidence="3">
    <location>
        <begin position="325"/>
        <end position="357"/>
    </location>
</feature>
<dbReference type="KEGG" id="spar:SPRG_04250"/>
<dbReference type="PROSITE" id="PS50011">
    <property type="entry name" value="PROTEIN_KINASE_DOM"/>
    <property type="match status" value="1"/>
</dbReference>
<dbReference type="Proteomes" id="UP000030745">
    <property type="component" value="Unassembled WGS sequence"/>
</dbReference>
<feature type="repeat" description="ANK" evidence="3">
    <location>
        <begin position="32"/>
        <end position="64"/>
    </location>
</feature>
<dbReference type="SUPFAM" id="SSF56112">
    <property type="entry name" value="Protein kinase-like (PK-like)"/>
    <property type="match status" value="1"/>
</dbReference>
<dbReference type="Gene3D" id="3.30.200.20">
    <property type="entry name" value="Phosphorylase Kinase, domain 1"/>
    <property type="match status" value="1"/>
</dbReference>
<evidence type="ECO:0000313" key="6">
    <source>
        <dbReference type="Proteomes" id="UP000030745"/>
    </source>
</evidence>
<dbReference type="Gene3D" id="1.10.510.10">
    <property type="entry name" value="Transferase(Phosphotransferase) domain 1"/>
    <property type="match status" value="1"/>
</dbReference>
<feature type="repeat" description="ANK" evidence="3">
    <location>
        <begin position="292"/>
        <end position="324"/>
    </location>
</feature>
<dbReference type="PROSITE" id="PS50297">
    <property type="entry name" value="ANK_REP_REGION"/>
    <property type="match status" value="8"/>
</dbReference>
<dbReference type="InterPro" id="IPR051165">
    <property type="entry name" value="Multifunctional_ANK_Repeat"/>
</dbReference>
<proteinExistence type="predicted"/>
<evidence type="ECO:0000256" key="1">
    <source>
        <dbReference type="ARBA" id="ARBA00022737"/>
    </source>
</evidence>
<keyword evidence="5" id="KW-0808">Transferase</keyword>
<feature type="repeat" description="ANK" evidence="3">
    <location>
        <begin position="193"/>
        <end position="225"/>
    </location>
</feature>
<sequence>MELFEAAKGGDVDAVCRHIEAGADIDYQHVDTKMTPLFVAAMKGHVRVVQALLRAMANPFLTDARGYAPIQLARLSGKVDVAALLESAIDAVFHLYEALVQNDEATVLRLVRERVPLHIGYSESHFQSTRPLHLHLGAAGRYELDSTNGTASRGTLPLHIAAANGSIVLVTALLACPRPNVNAWSSINTKAPNRVTALHLAAWNGHVTIAQLLLAANATVDISDILGRTPLHWAALHGHVAVVAVLVSASASVDKPDEDGATPLFMAAQGGHLKVVRCLLSAKADRTKATVEGTMALHMAARNGHAEIVKQLLTVRAQVDYSDCHGWTPLHWAAMNGHAPVVALLVAARALVNKQDETGATPLYVAAAQGHVMVVHELLNAKASVTIATLSNATPLHAAVTNGHFRVVELLLDAGAIITIENAVTTMLWELADEAVLDVFRIKGRVFSPPPTVTTNTCVDASSDLLQAVQDGNVQQLQMLLGSNPCPNAIQNDTMDNLLHVAAKGHHIGVLDVLLLQAPTLRHHRRNKSLATALHIAIKHRNQHTTQVLHYAMRWTTRYVQARDIDINREVAHGNGKGSIVYKGTYKDKAVAVKTVLLPSQAQSLVSEIQALLRCDSPYLMRLLAVADQDTPAPKLVFEVMDVGNLRMYLDKKREHLSLQVDYSLLDVAWVVANGLADLHRQGLRHRDLKSSNILLSTTNYIKVGGLGLAFTASTAPSSPTRNGGMPFWTAPEMLRKGQIYSDKADDLLLETLQLPYATQDIDDCTFRGDVRDGKLQPSLSTTCAPWLRDLISRCIAYNPSQRPSAQEIVDVLRDKTE</sequence>